<dbReference type="AlphaFoldDB" id="A0A6C0BYA2"/>
<dbReference type="SUPFAM" id="SSF53448">
    <property type="entry name" value="Nucleotide-diphospho-sugar transferases"/>
    <property type="match status" value="1"/>
</dbReference>
<sequence length="226" mass="25453">MTKVAVIPARGGSTRLKDKNIRLLGGKPLIQWMVEAVLNSDEFDDVYVSTDSDKIFNAVKHLPVKRHVRPAQNATVKATALNAMLDMMNDIPKYDVFAYFLPTCPFLESKYIKDGVSKLTESVDSVVSVSYYEEPIQLACIKKGDDIIPVFDNLTAGLTNSKFIQKYVKPNGGFYISHWDKLLKTNNFFKGNVKGVVIPNDILVDIDYEHDLQMAELLYQNVISKN</sequence>
<dbReference type="Pfam" id="PF02348">
    <property type="entry name" value="CTP_transf_3"/>
    <property type="match status" value="1"/>
</dbReference>
<proteinExistence type="predicted"/>
<dbReference type="InterPro" id="IPR029044">
    <property type="entry name" value="Nucleotide-diphossugar_trans"/>
</dbReference>
<dbReference type="CDD" id="cd02513">
    <property type="entry name" value="CMP-NeuAc_Synthase"/>
    <property type="match status" value="1"/>
</dbReference>
<dbReference type="GO" id="GO:0008781">
    <property type="term" value="F:N-acylneuraminate cytidylyltransferase activity"/>
    <property type="evidence" value="ECO:0007669"/>
    <property type="project" value="TreeGrafter"/>
</dbReference>
<reference evidence="1" key="1">
    <citation type="journal article" date="2020" name="Nature">
        <title>Giant virus diversity and host interactions through global metagenomics.</title>
        <authorList>
            <person name="Schulz F."/>
            <person name="Roux S."/>
            <person name="Paez-Espino D."/>
            <person name="Jungbluth S."/>
            <person name="Walsh D.A."/>
            <person name="Denef V.J."/>
            <person name="McMahon K.D."/>
            <person name="Konstantinidis K.T."/>
            <person name="Eloe-Fadrosh E.A."/>
            <person name="Kyrpides N.C."/>
            <person name="Woyke T."/>
        </authorList>
    </citation>
    <scope>NUCLEOTIDE SEQUENCE</scope>
    <source>
        <strain evidence="1">GVMAG-M-3300020169-51</strain>
    </source>
</reference>
<dbReference type="EMBL" id="MN739293">
    <property type="protein sequence ID" value="QHS97317.1"/>
    <property type="molecule type" value="Genomic_DNA"/>
</dbReference>
<dbReference type="Gene3D" id="3.90.550.10">
    <property type="entry name" value="Spore Coat Polysaccharide Biosynthesis Protein SpsA, Chain A"/>
    <property type="match status" value="1"/>
</dbReference>
<dbReference type="PANTHER" id="PTHR21485">
    <property type="entry name" value="HAD SUPERFAMILY MEMBERS CMAS AND KDSC"/>
    <property type="match status" value="1"/>
</dbReference>
<accession>A0A6C0BYA2</accession>
<name>A0A6C0BYA2_9ZZZZ</name>
<dbReference type="InterPro" id="IPR003329">
    <property type="entry name" value="Cytidylyl_trans"/>
</dbReference>
<dbReference type="InterPro" id="IPR050793">
    <property type="entry name" value="CMP-NeuNAc_synthase"/>
</dbReference>
<evidence type="ECO:0008006" key="2">
    <source>
        <dbReference type="Google" id="ProtNLM"/>
    </source>
</evidence>
<evidence type="ECO:0000313" key="1">
    <source>
        <dbReference type="EMBL" id="QHS97317.1"/>
    </source>
</evidence>
<protein>
    <recommendedName>
        <fullName evidence="2">Cytidylyltransferase</fullName>
    </recommendedName>
</protein>
<organism evidence="1">
    <name type="scientific">viral metagenome</name>
    <dbReference type="NCBI Taxonomy" id="1070528"/>
    <lineage>
        <taxon>unclassified sequences</taxon>
        <taxon>metagenomes</taxon>
        <taxon>organismal metagenomes</taxon>
    </lineage>
</organism>
<dbReference type="PANTHER" id="PTHR21485:SF6">
    <property type="entry name" value="N-ACYLNEURAMINATE CYTIDYLYLTRANSFERASE-RELATED"/>
    <property type="match status" value="1"/>
</dbReference>